<evidence type="ECO:0000256" key="1">
    <source>
        <dbReference type="SAM" id="SignalP"/>
    </source>
</evidence>
<dbReference type="OrthoDB" id="7427511at2759"/>
<evidence type="ECO:0000313" key="2">
    <source>
        <dbReference type="EMBL" id="CAG9566657.1"/>
    </source>
</evidence>
<gene>
    <name evidence="2" type="ORF">DCHRY22_LOCUS7266</name>
</gene>
<dbReference type="AlphaFoldDB" id="A0A8J2QSF4"/>
<keyword evidence="1" id="KW-0732">Signal</keyword>
<feature type="signal peptide" evidence="1">
    <location>
        <begin position="1"/>
        <end position="20"/>
    </location>
</feature>
<keyword evidence="3" id="KW-1185">Reference proteome</keyword>
<organism evidence="2 3">
    <name type="scientific">Danaus chrysippus</name>
    <name type="common">African queen</name>
    <dbReference type="NCBI Taxonomy" id="151541"/>
    <lineage>
        <taxon>Eukaryota</taxon>
        <taxon>Metazoa</taxon>
        <taxon>Ecdysozoa</taxon>
        <taxon>Arthropoda</taxon>
        <taxon>Hexapoda</taxon>
        <taxon>Insecta</taxon>
        <taxon>Pterygota</taxon>
        <taxon>Neoptera</taxon>
        <taxon>Endopterygota</taxon>
        <taxon>Lepidoptera</taxon>
        <taxon>Glossata</taxon>
        <taxon>Ditrysia</taxon>
        <taxon>Papilionoidea</taxon>
        <taxon>Nymphalidae</taxon>
        <taxon>Danainae</taxon>
        <taxon>Danaini</taxon>
        <taxon>Danaina</taxon>
        <taxon>Danaus</taxon>
        <taxon>Anosia</taxon>
    </lineage>
</organism>
<sequence length="96" mass="11092">MNIRVKLFLCILLSTCCVESQRYLTTNPFTVTGNLNVWKECTDFRGTTGLCIQGDICPRSKMMDDDDECFEYDNDSVCCHIARLRMPKDIFLMYGN</sequence>
<evidence type="ECO:0000313" key="3">
    <source>
        <dbReference type="Proteomes" id="UP000789524"/>
    </source>
</evidence>
<accession>A0A8J2QSF4</accession>
<dbReference type="Proteomes" id="UP000789524">
    <property type="component" value="Unassembled WGS sequence"/>
</dbReference>
<comment type="caution">
    <text evidence="2">The sequence shown here is derived from an EMBL/GenBank/DDBJ whole genome shotgun (WGS) entry which is preliminary data.</text>
</comment>
<reference evidence="2" key="1">
    <citation type="submission" date="2021-09" db="EMBL/GenBank/DDBJ databases">
        <authorList>
            <person name="Martin H S."/>
        </authorList>
    </citation>
    <scope>NUCLEOTIDE SEQUENCE</scope>
</reference>
<name>A0A8J2QSF4_9NEOP</name>
<protein>
    <submittedName>
        <fullName evidence="2">(African queen) hypothetical protein</fullName>
    </submittedName>
</protein>
<dbReference type="EMBL" id="CAKASE010000057">
    <property type="protein sequence ID" value="CAG9566657.1"/>
    <property type="molecule type" value="Genomic_DNA"/>
</dbReference>
<feature type="chain" id="PRO_5035199913" evidence="1">
    <location>
        <begin position="21"/>
        <end position="96"/>
    </location>
</feature>
<proteinExistence type="predicted"/>